<reference evidence="1 2" key="1">
    <citation type="journal article" date="2019" name="ACS Chem. Biol.">
        <title>Identification and Mobilization of a Cryptic Antibiotic Biosynthesis Gene Locus from a Human-Pathogenic Nocardia Isolate.</title>
        <authorList>
            <person name="Herisse M."/>
            <person name="Ishida K."/>
            <person name="Porter J.L."/>
            <person name="Howden B."/>
            <person name="Hertweck C."/>
            <person name="Stinear T.P."/>
            <person name="Pidot S.J."/>
        </authorList>
    </citation>
    <scope>NUCLEOTIDE SEQUENCE [LARGE SCALE GENOMIC DNA]</scope>
    <source>
        <strain evidence="1 2">AUSMDU00012715</strain>
    </source>
</reference>
<dbReference type="Proteomes" id="UP000500953">
    <property type="component" value="Chromosome"/>
</dbReference>
<sequence>MWTQLMPVLGTLGGAIVAGMMTLAASSRRTLADREIARQQLETQLRLAQQQHKADLDAEREKQRRQKIDEAYGQLMVWLHEMQAKIDDVWVAVYSDDSELIERARHILYEWAFETLRPPKEAVPTQYYWSESVRRLLLEIGGVSEEFTSAANAALLPINHSAEEDTRLREALQSTRGKVGTGRDRLNGVINHIHKTVRTEMRGRDNVD</sequence>
<name>A0A6G9YZ20_9NOCA</name>
<evidence type="ECO:0000313" key="1">
    <source>
        <dbReference type="EMBL" id="QIS18565.1"/>
    </source>
</evidence>
<protein>
    <submittedName>
        <fullName evidence="1">Uncharacterized protein</fullName>
    </submittedName>
</protein>
<organism evidence="1 2">
    <name type="scientific">Nocardia terpenica</name>
    <dbReference type="NCBI Taxonomy" id="455432"/>
    <lineage>
        <taxon>Bacteria</taxon>
        <taxon>Bacillati</taxon>
        <taxon>Actinomycetota</taxon>
        <taxon>Actinomycetes</taxon>
        <taxon>Mycobacteriales</taxon>
        <taxon>Nocardiaceae</taxon>
        <taxon>Nocardia</taxon>
    </lineage>
</organism>
<proteinExistence type="predicted"/>
<evidence type="ECO:0000313" key="2">
    <source>
        <dbReference type="Proteomes" id="UP000500953"/>
    </source>
</evidence>
<dbReference type="AlphaFoldDB" id="A0A6G9YZ20"/>
<accession>A0A6G9YZ20</accession>
<gene>
    <name evidence="1" type="ORF">F6W96_09935</name>
</gene>
<dbReference type="RefSeq" id="WP_167485892.1">
    <property type="nucleotide sequence ID" value="NZ_CP046173.1"/>
</dbReference>
<dbReference type="EMBL" id="CP046173">
    <property type="protein sequence ID" value="QIS18565.1"/>
    <property type="molecule type" value="Genomic_DNA"/>
</dbReference>